<dbReference type="AlphaFoldDB" id="A0A0E9WCP8"/>
<reference evidence="1" key="1">
    <citation type="submission" date="2014-11" db="EMBL/GenBank/DDBJ databases">
        <authorList>
            <person name="Amaro Gonzalez C."/>
        </authorList>
    </citation>
    <scope>NUCLEOTIDE SEQUENCE</scope>
</reference>
<accession>A0A0E9WCP8</accession>
<reference evidence="1" key="2">
    <citation type="journal article" date="2015" name="Fish Shellfish Immunol.">
        <title>Early steps in the European eel (Anguilla anguilla)-Vibrio vulnificus interaction in the gills: Role of the RtxA13 toxin.</title>
        <authorList>
            <person name="Callol A."/>
            <person name="Pajuelo D."/>
            <person name="Ebbesson L."/>
            <person name="Teles M."/>
            <person name="MacKenzie S."/>
            <person name="Amaro C."/>
        </authorList>
    </citation>
    <scope>NUCLEOTIDE SEQUENCE</scope>
</reference>
<dbReference type="EMBL" id="GBXM01021344">
    <property type="protein sequence ID" value="JAH87233.1"/>
    <property type="molecule type" value="Transcribed_RNA"/>
</dbReference>
<evidence type="ECO:0000313" key="1">
    <source>
        <dbReference type="EMBL" id="JAH87233.1"/>
    </source>
</evidence>
<proteinExistence type="predicted"/>
<organism evidence="1">
    <name type="scientific">Anguilla anguilla</name>
    <name type="common">European freshwater eel</name>
    <name type="synonym">Muraena anguilla</name>
    <dbReference type="NCBI Taxonomy" id="7936"/>
    <lineage>
        <taxon>Eukaryota</taxon>
        <taxon>Metazoa</taxon>
        <taxon>Chordata</taxon>
        <taxon>Craniata</taxon>
        <taxon>Vertebrata</taxon>
        <taxon>Euteleostomi</taxon>
        <taxon>Actinopterygii</taxon>
        <taxon>Neopterygii</taxon>
        <taxon>Teleostei</taxon>
        <taxon>Anguilliformes</taxon>
        <taxon>Anguillidae</taxon>
        <taxon>Anguilla</taxon>
    </lineage>
</organism>
<name>A0A0E9WCP8_ANGAN</name>
<sequence>MLLCHGRKKHFFKLRYKMRALFSWDGCLKRRVRK</sequence>
<protein>
    <submittedName>
        <fullName evidence="1">Uncharacterized protein</fullName>
    </submittedName>
</protein>